<feature type="domain" description="BTB" evidence="1">
    <location>
        <begin position="37"/>
        <end position="103"/>
    </location>
</feature>
<sequence length="254" mass="28830">MDASRDSIPTLVREHIEEMAREGYPPLPLLVASGEYSDFNIACDGKVYKLHQAIVCPQSRVIKAACSAMQGAASKTMHIGETDTFTIRYVIMFLYEREYEIEPPFVEEQVPSGGTEEDLAVANQRAVKTLLAHIRVDLFAFHHEIEELSDYSDSRIKQVFDSVPANRLPAFLQKMDSSTADLPRHWASACDIGGRIQERAHDLYMAPGFSRLNVDRRILLETIKACAERIHFLEHACEVTREMYLRLARELGDE</sequence>
<dbReference type="InterPro" id="IPR011333">
    <property type="entry name" value="SKP1/BTB/POZ_sf"/>
</dbReference>
<dbReference type="PROSITE" id="PS50097">
    <property type="entry name" value="BTB"/>
    <property type="match status" value="1"/>
</dbReference>
<protein>
    <recommendedName>
        <fullName evidence="1">BTB domain-containing protein</fullName>
    </recommendedName>
</protein>
<evidence type="ECO:0000313" key="3">
    <source>
        <dbReference type="Proteomes" id="UP001187734"/>
    </source>
</evidence>
<dbReference type="Proteomes" id="UP001187734">
    <property type="component" value="Unassembled WGS sequence"/>
</dbReference>
<name>A0AAE8MFE6_9HYPO</name>
<dbReference type="CDD" id="cd18186">
    <property type="entry name" value="BTB_POZ_ZBTB_KLHL-like"/>
    <property type="match status" value="1"/>
</dbReference>
<evidence type="ECO:0000313" key="2">
    <source>
        <dbReference type="EMBL" id="SPJ82587.1"/>
    </source>
</evidence>
<evidence type="ECO:0000259" key="1">
    <source>
        <dbReference type="PROSITE" id="PS50097"/>
    </source>
</evidence>
<dbReference type="SUPFAM" id="SSF54695">
    <property type="entry name" value="POZ domain"/>
    <property type="match status" value="1"/>
</dbReference>
<keyword evidence="3" id="KW-1185">Reference proteome</keyword>
<proteinExistence type="predicted"/>
<reference evidence="2" key="1">
    <citation type="submission" date="2018-03" db="EMBL/GenBank/DDBJ databases">
        <authorList>
            <person name="Guldener U."/>
        </authorList>
    </citation>
    <scope>NUCLEOTIDE SEQUENCE</scope>
</reference>
<dbReference type="InterPro" id="IPR000210">
    <property type="entry name" value="BTB/POZ_dom"/>
</dbReference>
<dbReference type="PANTHER" id="PTHR47843:SF5">
    <property type="entry name" value="BTB_POZ DOMAIN PROTEIN"/>
    <property type="match status" value="1"/>
</dbReference>
<accession>A0AAE8MFE6</accession>
<dbReference type="EMBL" id="ONZP01000371">
    <property type="protein sequence ID" value="SPJ82587.1"/>
    <property type="molecule type" value="Genomic_DNA"/>
</dbReference>
<comment type="caution">
    <text evidence="2">The sequence shown here is derived from an EMBL/GenBank/DDBJ whole genome shotgun (WGS) entry which is preliminary data.</text>
</comment>
<dbReference type="Gene3D" id="3.30.710.10">
    <property type="entry name" value="Potassium Channel Kv1.1, Chain A"/>
    <property type="match status" value="1"/>
</dbReference>
<organism evidence="2 3">
    <name type="scientific">Fusarium torulosum</name>
    <dbReference type="NCBI Taxonomy" id="33205"/>
    <lineage>
        <taxon>Eukaryota</taxon>
        <taxon>Fungi</taxon>
        <taxon>Dikarya</taxon>
        <taxon>Ascomycota</taxon>
        <taxon>Pezizomycotina</taxon>
        <taxon>Sordariomycetes</taxon>
        <taxon>Hypocreomycetidae</taxon>
        <taxon>Hypocreales</taxon>
        <taxon>Nectriaceae</taxon>
        <taxon>Fusarium</taxon>
    </lineage>
</organism>
<dbReference type="AlphaFoldDB" id="A0AAE8MFE6"/>
<dbReference type="PANTHER" id="PTHR47843">
    <property type="entry name" value="BTB DOMAIN-CONTAINING PROTEIN-RELATED"/>
    <property type="match status" value="1"/>
</dbReference>
<gene>
    <name evidence="2" type="ORF">FTOL_09992</name>
</gene>